<dbReference type="EMBL" id="MU006702">
    <property type="protein sequence ID" value="KAF2632644.1"/>
    <property type="molecule type" value="Genomic_DNA"/>
</dbReference>
<accession>A0ACB6SF29</accession>
<dbReference type="Proteomes" id="UP000799754">
    <property type="component" value="Unassembled WGS sequence"/>
</dbReference>
<keyword evidence="2" id="KW-1185">Reference proteome</keyword>
<name>A0ACB6SF29_9PLEO</name>
<evidence type="ECO:0000313" key="2">
    <source>
        <dbReference type="Proteomes" id="UP000799754"/>
    </source>
</evidence>
<evidence type="ECO:0000313" key="1">
    <source>
        <dbReference type="EMBL" id="KAF2632644.1"/>
    </source>
</evidence>
<organism evidence="1 2">
    <name type="scientific">Macroventuria anomochaeta</name>
    <dbReference type="NCBI Taxonomy" id="301207"/>
    <lineage>
        <taxon>Eukaryota</taxon>
        <taxon>Fungi</taxon>
        <taxon>Dikarya</taxon>
        <taxon>Ascomycota</taxon>
        <taxon>Pezizomycotina</taxon>
        <taxon>Dothideomycetes</taxon>
        <taxon>Pleosporomycetidae</taxon>
        <taxon>Pleosporales</taxon>
        <taxon>Pleosporineae</taxon>
        <taxon>Didymellaceae</taxon>
        <taxon>Macroventuria</taxon>
    </lineage>
</organism>
<gene>
    <name evidence="1" type="ORF">BU25DRAFT_330598</name>
</gene>
<reference evidence="1" key="1">
    <citation type="journal article" date="2020" name="Stud. Mycol.">
        <title>101 Dothideomycetes genomes: a test case for predicting lifestyles and emergence of pathogens.</title>
        <authorList>
            <person name="Haridas S."/>
            <person name="Albert R."/>
            <person name="Binder M."/>
            <person name="Bloem J."/>
            <person name="Labutti K."/>
            <person name="Salamov A."/>
            <person name="Andreopoulos B."/>
            <person name="Baker S."/>
            <person name="Barry K."/>
            <person name="Bills G."/>
            <person name="Bluhm B."/>
            <person name="Cannon C."/>
            <person name="Castanera R."/>
            <person name="Culley D."/>
            <person name="Daum C."/>
            <person name="Ezra D."/>
            <person name="Gonzalez J."/>
            <person name="Henrissat B."/>
            <person name="Kuo A."/>
            <person name="Liang C."/>
            <person name="Lipzen A."/>
            <person name="Lutzoni F."/>
            <person name="Magnuson J."/>
            <person name="Mondo S."/>
            <person name="Nolan M."/>
            <person name="Ohm R."/>
            <person name="Pangilinan J."/>
            <person name="Park H.-J."/>
            <person name="Ramirez L."/>
            <person name="Alfaro M."/>
            <person name="Sun H."/>
            <person name="Tritt A."/>
            <person name="Yoshinaga Y."/>
            <person name="Zwiers L.-H."/>
            <person name="Turgeon B."/>
            <person name="Goodwin S."/>
            <person name="Spatafora J."/>
            <person name="Crous P."/>
            <person name="Grigoriev I."/>
        </authorList>
    </citation>
    <scope>NUCLEOTIDE SEQUENCE</scope>
    <source>
        <strain evidence="1">CBS 525.71</strain>
    </source>
</reference>
<protein>
    <submittedName>
        <fullName evidence="1">Uncharacterized protein</fullName>
    </submittedName>
</protein>
<sequence length="501" mass="54281">MLPRRSILQTAIRPQWTRRTSPSCSAHGRRRRRLLMTLAVETSCDDTSVAIVEKGVHDGNTVARLHFHKKVTSNNTEFQGVHPLLTLKSHQENLAQLIAEAIEHLPNHGGGRRLPDFVSVTRGPGMRSNLFTGLDTAKGLAVAWEKPLVGVHHMQAHALTPRLVAALEACNATLGEADPSRKPLVNGNGALTPTFPVLSVLASGGHTILINSTSLTDHSILGSTDDIAVGECLDKVARVVLPPEELQHAKSTMYGALLETFAFPPRAYSSIPPGSRGAQSKLAAQTYLDEHGYVHDWYTPPTNNEVAISRSKTKWGWSINQPLTKTGGGNKINTMGMSFSGLMTAVERLVRYPTDPATGKLAKQPRTPEEVSLEERRDIALGVMRAAFEHIASRVVLALQSPTPTASTVDSTNKKPAVVMAGGVASNAFLRHVLASTLCAHGFGEVELFFPPPKYCTDNAAMIGWTGIEMFEAGYTDQLGIRAIRKWPLDELLSPVDDGKM</sequence>
<comment type="caution">
    <text evidence="1">The sequence shown here is derived from an EMBL/GenBank/DDBJ whole genome shotgun (WGS) entry which is preliminary data.</text>
</comment>
<proteinExistence type="predicted"/>